<feature type="compositionally biased region" description="Low complexity" evidence="1">
    <location>
        <begin position="96"/>
        <end position="109"/>
    </location>
</feature>
<feature type="compositionally biased region" description="Basic residues" evidence="1">
    <location>
        <begin position="146"/>
        <end position="162"/>
    </location>
</feature>
<evidence type="ECO:0000313" key="3">
    <source>
        <dbReference type="Proteomes" id="UP001148786"/>
    </source>
</evidence>
<sequence>MRDAEALIRAGKVVGIGGGEGTTAVQLGVGNAPYVNKRRTKTKEADYSDGEDGEDYDEEDETGEGDGGAYGYTSTGESSKSDVHRLIHNATYNPVPLRSPRSPLSPRSPYVHPSTGPGPNRPTLEPDPDAAPAPDCPQLKFIPYSRRLRSRHRAHRASRRVSSRAGARWARDEVLSGVLFGATFDGEGIDGWEVGGGEKGMEAGDADADAGEGQGTGRAGG</sequence>
<gene>
    <name evidence="2" type="ORF">NLJ89_g9995</name>
</gene>
<reference evidence="2" key="1">
    <citation type="submission" date="2022-07" db="EMBL/GenBank/DDBJ databases">
        <title>Genome Sequence of Agrocybe chaxingu.</title>
        <authorList>
            <person name="Buettner E."/>
        </authorList>
    </citation>
    <scope>NUCLEOTIDE SEQUENCE</scope>
    <source>
        <strain evidence="2">MP-N11</strain>
    </source>
</reference>
<name>A0A9W8JPN7_9AGAR</name>
<protein>
    <submittedName>
        <fullName evidence="2">Uncharacterized protein</fullName>
    </submittedName>
</protein>
<evidence type="ECO:0000313" key="2">
    <source>
        <dbReference type="EMBL" id="KAJ3499970.1"/>
    </source>
</evidence>
<dbReference type="EMBL" id="JANKHO010001693">
    <property type="protein sequence ID" value="KAJ3499970.1"/>
    <property type="molecule type" value="Genomic_DNA"/>
</dbReference>
<organism evidence="2 3">
    <name type="scientific">Agrocybe chaxingu</name>
    <dbReference type="NCBI Taxonomy" id="84603"/>
    <lineage>
        <taxon>Eukaryota</taxon>
        <taxon>Fungi</taxon>
        <taxon>Dikarya</taxon>
        <taxon>Basidiomycota</taxon>
        <taxon>Agaricomycotina</taxon>
        <taxon>Agaricomycetes</taxon>
        <taxon>Agaricomycetidae</taxon>
        <taxon>Agaricales</taxon>
        <taxon>Agaricineae</taxon>
        <taxon>Strophariaceae</taxon>
        <taxon>Agrocybe</taxon>
    </lineage>
</organism>
<evidence type="ECO:0000256" key="1">
    <source>
        <dbReference type="SAM" id="MobiDB-lite"/>
    </source>
</evidence>
<comment type="caution">
    <text evidence="2">The sequence shown here is derived from an EMBL/GenBank/DDBJ whole genome shotgun (WGS) entry which is preliminary data.</text>
</comment>
<proteinExistence type="predicted"/>
<dbReference type="AlphaFoldDB" id="A0A9W8JPN7"/>
<feature type="compositionally biased region" description="Acidic residues" evidence="1">
    <location>
        <begin position="47"/>
        <end position="64"/>
    </location>
</feature>
<feature type="region of interest" description="Disordered" evidence="1">
    <location>
        <begin position="16"/>
        <end position="167"/>
    </location>
</feature>
<feature type="compositionally biased region" description="Gly residues" evidence="1">
    <location>
        <begin position="212"/>
        <end position="221"/>
    </location>
</feature>
<keyword evidence="3" id="KW-1185">Reference proteome</keyword>
<accession>A0A9W8JPN7</accession>
<feature type="region of interest" description="Disordered" evidence="1">
    <location>
        <begin position="187"/>
        <end position="221"/>
    </location>
</feature>
<dbReference type="Proteomes" id="UP001148786">
    <property type="component" value="Unassembled WGS sequence"/>
</dbReference>